<dbReference type="SUPFAM" id="SSF55681">
    <property type="entry name" value="Class II aaRS and biotin synthetases"/>
    <property type="match status" value="1"/>
</dbReference>
<dbReference type="Gene3D" id="3.30.930.10">
    <property type="entry name" value="Bira Bifunctional Protein, Domain 2"/>
    <property type="match status" value="1"/>
</dbReference>
<dbReference type="InterPro" id="IPR050664">
    <property type="entry name" value="Octanoyltrans_LipM/LipL"/>
</dbReference>
<dbReference type="PANTHER" id="PTHR43679:SF2">
    <property type="entry name" value="OCTANOYL-[GCVH]:PROTEIN N-OCTANOYLTRANSFERASE"/>
    <property type="match status" value="1"/>
</dbReference>
<evidence type="ECO:0000313" key="2">
    <source>
        <dbReference type="Proteomes" id="UP000523795"/>
    </source>
</evidence>
<reference evidence="1 2" key="1">
    <citation type="submission" date="2020-04" db="EMBL/GenBank/DDBJ databases">
        <authorList>
            <person name="Liu S."/>
        </authorList>
    </citation>
    <scope>NUCLEOTIDE SEQUENCE [LARGE SCALE GENOMIC DNA]</scope>
    <source>
        <strain evidence="1 2">CGMCC 1.15091</strain>
    </source>
</reference>
<comment type="caution">
    <text evidence="1">The sequence shown here is derived from an EMBL/GenBank/DDBJ whole genome shotgun (WGS) entry which is preliminary data.</text>
</comment>
<dbReference type="GO" id="GO:0016874">
    <property type="term" value="F:ligase activity"/>
    <property type="evidence" value="ECO:0007669"/>
    <property type="project" value="UniProtKB-KW"/>
</dbReference>
<name>A0ABX1JLV3_9MICC</name>
<dbReference type="Proteomes" id="UP000523795">
    <property type="component" value="Unassembled WGS sequence"/>
</dbReference>
<dbReference type="PANTHER" id="PTHR43679">
    <property type="entry name" value="OCTANOYLTRANSFERASE LIPM-RELATED"/>
    <property type="match status" value="1"/>
</dbReference>
<gene>
    <name evidence="1" type="ORF">HER39_01085</name>
</gene>
<protein>
    <submittedName>
        <fullName evidence="1">Lipoate--protein ligase family protein</fullName>
    </submittedName>
</protein>
<sequence length="86" mass="9884">ADKMMEVLRIGKEKISDKGIASAKKRVDPLRRQTGRTREDIIQVMMQTFKDRYGAVEAGFSQAELEAARELVETKFATEKWQNRVP</sequence>
<dbReference type="EMBL" id="JAAZSR010000006">
    <property type="protein sequence ID" value="NKX49196.1"/>
    <property type="molecule type" value="Genomic_DNA"/>
</dbReference>
<keyword evidence="2" id="KW-1185">Reference proteome</keyword>
<accession>A0ABX1JLV3</accession>
<dbReference type="InterPro" id="IPR045864">
    <property type="entry name" value="aa-tRNA-synth_II/BPL/LPL"/>
</dbReference>
<keyword evidence="1" id="KW-0436">Ligase</keyword>
<proteinExistence type="predicted"/>
<evidence type="ECO:0000313" key="1">
    <source>
        <dbReference type="EMBL" id="NKX49196.1"/>
    </source>
</evidence>
<feature type="non-terminal residue" evidence="1">
    <location>
        <position position="1"/>
    </location>
</feature>
<organism evidence="1 2">
    <name type="scientific">Arthrobacter deserti</name>
    <dbReference type="NCBI Taxonomy" id="1742687"/>
    <lineage>
        <taxon>Bacteria</taxon>
        <taxon>Bacillati</taxon>
        <taxon>Actinomycetota</taxon>
        <taxon>Actinomycetes</taxon>
        <taxon>Micrococcales</taxon>
        <taxon>Micrococcaceae</taxon>
        <taxon>Arthrobacter</taxon>
    </lineage>
</organism>